<evidence type="ECO:0000313" key="2">
    <source>
        <dbReference type="Proteomes" id="UP000001901"/>
    </source>
</evidence>
<dbReference type="AlphaFoldDB" id="D2RF14"/>
<accession>D2RF14</accession>
<dbReference type="Proteomes" id="UP000001901">
    <property type="component" value="Chromosome"/>
</dbReference>
<sequence length="331" mass="36841">MITAGIDVGTKDSCVMISEDGRIIDYIFIEDLKDEINEIIRFLRDHSPQAIACGFGYGLPVKRLSELNDRVLTLLTLSFDRPIMGVRLLIEALRKYLGEISYTIPSVKLLPTVPAYRKLNKIDMGTSDKVCSVALALVRLKEMGINFTDQNFVLVEAGYGFNSFIAVKDGKIVDGLGGTSGFPSFSSSGALDLEVVALLKDYPKEMVFRGGFKDFLKCEIDEIPDEALRWMFEYIVKGIKVMEVSIGKCCQIVVSGRFFDLYYDEFVDYTGFKCFKLSSVKASAEGACIIANGLNGGVFRDVVDHLELLKASGSILDYIAHDLRKLFKYPI</sequence>
<protein>
    <submittedName>
        <fullName evidence="1">Butyrate kinase-like protein</fullName>
    </submittedName>
</protein>
<proteinExistence type="predicted"/>
<organism evidence="1 2">
    <name type="scientific">Archaeoglobus profundus (strain DSM 5631 / JCM 9629 / NBRC 100127 / Av18)</name>
    <dbReference type="NCBI Taxonomy" id="572546"/>
    <lineage>
        <taxon>Archaea</taxon>
        <taxon>Methanobacteriati</taxon>
        <taxon>Methanobacteriota</taxon>
        <taxon>Archaeoglobi</taxon>
        <taxon>Archaeoglobales</taxon>
        <taxon>Archaeoglobaceae</taxon>
        <taxon>Archaeoglobus</taxon>
    </lineage>
</organism>
<dbReference type="InterPro" id="IPR009927">
    <property type="entry name" value="DUF1464"/>
</dbReference>
<evidence type="ECO:0000313" key="1">
    <source>
        <dbReference type="EMBL" id="ADB58708.1"/>
    </source>
</evidence>
<dbReference type="KEGG" id="apo:Arcpr_1662"/>
<dbReference type="RefSeq" id="WP_012941043.1">
    <property type="nucleotide sequence ID" value="NC_013741.1"/>
</dbReference>
<dbReference type="SUPFAM" id="SSF53067">
    <property type="entry name" value="Actin-like ATPase domain"/>
    <property type="match status" value="1"/>
</dbReference>
<dbReference type="EMBL" id="CP001857">
    <property type="protein sequence ID" value="ADB58708.1"/>
    <property type="molecule type" value="Genomic_DNA"/>
</dbReference>
<dbReference type="eggNOG" id="arCOG04329">
    <property type="taxonomic scope" value="Archaea"/>
</dbReference>
<dbReference type="GO" id="GO:0016301">
    <property type="term" value="F:kinase activity"/>
    <property type="evidence" value="ECO:0007669"/>
    <property type="project" value="UniProtKB-KW"/>
</dbReference>
<dbReference type="PaxDb" id="572546-Arcpr_1662"/>
<dbReference type="PIRSF" id="PIRSF009433">
    <property type="entry name" value="DUF1464"/>
    <property type="match status" value="1"/>
</dbReference>
<dbReference type="STRING" id="572546.Arcpr_1662"/>
<dbReference type="Pfam" id="PF07318">
    <property type="entry name" value="DUF1464"/>
    <property type="match status" value="1"/>
</dbReference>
<dbReference type="HOGENOM" id="CLU_075234_0_0_2"/>
<name>D2RF14_ARCPA</name>
<reference evidence="1 2" key="1">
    <citation type="journal article" date="2010" name="Stand. Genomic Sci.">
        <title>Complete genome sequence of Archaeoglobus profundus type strain (AV18).</title>
        <authorList>
            <person name="von Jan M."/>
            <person name="Lapidus A."/>
            <person name="Del Rio T.G."/>
            <person name="Copeland A."/>
            <person name="Tice H."/>
            <person name="Cheng J.F."/>
            <person name="Lucas S."/>
            <person name="Chen F."/>
            <person name="Nolan M."/>
            <person name="Goodwin L."/>
            <person name="Han C."/>
            <person name="Pitluck S."/>
            <person name="Liolios K."/>
            <person name="Ivanova N."/>
            <person name="Mavromatis K."/>
            <person name="Ovchinnikova G."/>
            <person name="Chertkov O."/>
            <person name="Pati A."/>
            <person name="Chen A."/>
            <person name="Palaniappan K."/>
            <person name="Land M."/>
            <person name="Hauser L."/>
            <person name="Chang Y.J."/>
            <person name="Jeffries C.D."/>
            <person name="Saunders E."/>
            <person name="Brettin T."/>
            <person name="Detter J.C."/>
            <person name="Chain P."/>
            <person name="Eichinger K."/>
            <person name="Huber H."/>
            <person name="Spring S."/>
            <person name="Rohde M."/>
            <person name="Goker M."/>
            <person name="Wirth R."/>
            <person name="Woyke T."/>
            <person name="Bristow J."/>
            <person name="Eisen J.A."/>
            <person name="Markowitz V."/>
            <person name="Hugenholtz P."/>
            <person name="Kyrpides N.C."/>
            <person name="Klenk H.P."/>
        </authorList>
    </citation>
    <scope>NUCLEOTIDE SEQUENCE [LARGE SCALE GENOMIC DNA]</scope>
    <source>
        <strain evidence="2">DSM 5631 / JCM 9629 / NBRC 100127 / Av18</strain>
    </source>
</reference>
<dbReference type="InterPro" id="IPR043129">
    <property type="entry name" value="ATPase_NBD"/>
</dbReference>
<keyword evidence="2" id="KW-1185">Reference proteome</keyword>
<gene>
    <name evidence="1" type="ordered locus">Arcpr_1662</name>
</gene>
<dbReference type="GeneID" id="8740355"/>
<keyword evidence="1" id="KW-0808">Transferase</keyword>
<dbReference type="OrthoDB" id="146520at2157"/>
<keyword evidence="1" id="KW-0418">Kinase</keyword>